<reference evidence="3" key="1">
    <citation type="submission" date="2023-11" db="EMBL/GenBank/DDBJ databases">
        <title>The genome sequences of three competitors of mushroom-forming fungi.</title>
        <authorList>
            <person name="Beijen E."/>
            <person name="Ohm R.A."/>
        </authorList>
    </citation>
    <scope>NUCLEOTIDE SEQUENCE</scope>
    <source>
        <strain evidence="3">CBS 100526</strain>
    </source>
</reference>
<evidence type="ECO:0000256" key="2">
    <source>
        <dbReference type="SAM" id="SignalP"/>
    </source>
</evidence>
<evidence type="ECO:0000256" key="1">
    <source>
        <dbReference type="SAM" id="Phobius"/>
    </source>
</evidence>
<evidence type="ECO:0000313" key="4">
    <source>
        <dbReference type="Proteomes" id="UP001273209"/>
    </source>
</evidence>
<dbReference type="EMBL" id="JAWRVG010000001">
    <property type="protein sequence ID" value="KAK4085351.1"/>
    <property type="molecule type" value="Genomic_DNA"/>
</dbReference>
<dbReference type="GeneID" id="87917604"/>
<comment type="caution">
    <text evidence="3">The sequence shown here is derived from an EMBL/GenBank/DDBJ whole genome shotgun (WGS) entry which is preliminary data.</text>
</comment>
<keyword evidence="2" id="KW-0732">Signal</keyword>
<evidence type="ECO:0000313" key="3">
    <source>
        <dbReference type="EMBL" id="KAK4085351.1"/>
    </source>
</evidence>
<feature type="transmembrane region" description="Helical" evidence="1">
    <location>
        <begin position="165"/>
        <end position="192"/>
    </location>
</feature>
<keyword evidence="1" id="KW-0472">Membrane</keyword>
<keyword evidence="1" id="KW-0812">Transmembrane</keyword>
<feature type="transmembrane region" description="Helical" evidence="1">
    <location>
        <begin position="44"/>
        <end position="61"/>
    </location>
</feature>
<feature type="chain" id="PRO_5042233238" evidence="2">
    <location>
        <begin position="21"/>
        <end position="303"/>
    </location>
</feature>
<name>A0AAE1IL85_9HYPO</name>
<dbReference type="RefSeq" id="XP_062760691.1">
    <property type="nucleotide sequence ID" value="XM_062898409.1"/>
</dbReference>
<protein>
    <submittedName>
        <fullName evidence="3">Uncharacterized protein</fullName>
    </submittedName>
</protein>
<feature type="transmembrane region" description="Helical" evidence="1">
    <location>
        <begin position="262"/>
        <end position="285"/>
    </location>
</feature>
<organism evidence="3 4">
    <name type="scientific">Trichoderma aggressivum f. europaeum</name>
    <dbReference type="NCBI Taxonomy" id="173218"/>
    <lineage>
        <taxon>Eukaryota</taxon>
        <taxon>Fungi</taxon>
        <taxon>Dikarya</taxon>
        <taxon>Ascomycota</taxon>
        <taxon>Pezizomycotina</taxon>
        <taxon>Sordariomycetes</taxon>
        <taxon>Hypocreomycetidae</taxon>
        <taxon>Hypocreales</taxon>
        <taxon>Hypocreaceae</taxon>
        <taxon>Trichoderma</taxon>
    </lineage>
</organism>
<keyword evidence="1" id="KW-1133">Transmembrane helix</keyword>
<dbReference type="Proteomes" id="UP001273209">
    <property type="component" value="Unassembled WGS sequence"/>
</dbReference>
<keyword evidence="4" id="KW-1185">Reference proteome</keyword>
<proteinExistence type="predicted"/>
<dbReference type="AlphaFoldDB" id="A0AAE1IL85"/>
<sequence length="303" mass="35062">MLSAKAHFVFWALSFISVLAQPLRPWLQKLFEADDEVQGIFKHAVVYYGVWLCFYIVELRTRPPLHGMPPRHDRRPPGLGWYPWVVGGWALRNRDWLFELGTALMCLIVGDAALWASGVEEEEEWVRGKIVRVLGTYMYLGTVDPVWRNQLGHDMMLFSNAVLELVFRNALVSTASIGALAITVETAAFVYTGEPFDVFEFWFGGATRPHQILVLVLLLAPFTDLADTVIYMVLRRHDYQEYVEQMNELIRLRSFSVVVERFWVMFWLSVMYYVLVVFSVMSLLWEMAGDGIWGNFSSWIGVW</sequence>
<accession>A0AAE1IL85</accession>
<feature type="transmembrane region" description="Helical" evidence="1">
    <location>
        <begin position="212"/>
        <end position="234"/>
    </location>
</feature>
<feature type="signal peptide" evidence="2">
    <location>
        <begin position="1"/>
        <end position="20"/>
    </location>
</feature>
<gene>
    <name evidence="3" type="ORF">Triagg1_341</name>
</gene>